<dbReference type="GO" id="GO:0005829">
    <property type="term" value="C:cytosol"/>
    <property type="evidence" value="ECO:0007669"/>
    <property type="project" value="TreeGrafter"/>
</dbReference>
<dbReference type="InterPro" id="IPR050472">
    <property type="entry name" value="Anth_synth/Amidotransfase"/>
</dbReference>
<name>A0A073K6X0_9BACI</name>
<dbReference type="InterPro" id="IPR017926">
    <property type="entry name" value="GATASE"/>
</dbReference>
<dbReference type="RefSeq" id="WP_033677901.1">
    <property type="nucleotide sequence ID" value="NZ_JOTM01000037.1"/>
</dbReference>
<protein>
    <submittedName>
        <fullName evidence="3">Anthranilate synthase</fullName>
    </submittedName>
</protein>
<dbReference type="EMBL" id="JOTM01000037">
    <property type="protein sequence ID" value="KEK22222.1"/>
    <property type="molecule type" value="Genomic_DNA"/>
</dbReference>
<sequence>MIVLIDNYDSFTYNLYQLLGAYVEEIVVLRNDKVTIQEIEEMKPEAIILSPGPGKPEDAGICIQVIQRFYKTIPILGICLGHQAIVSAFGGEIVQAKHIKHGKTSRVKHNGTSIFSYVTQPLTAMRYHSLVAEQHTLPQCFDVLATAMDDGEIMAVRHNYYPLFGLQFHPESIATEEGGKLIRAFLSNVKEVERV</sequence>
<dbReference type="Pfam" id="PF00117">
    <property type="entry name" value="GATase"/>
    <property type="match status" value="1"/>
</dbReference>
<dbReference type="CDD" id="cd01743">
    <property type="entry name" value="GATase1_Anthranilate_Synthase"/>
    <property type="match status" value="1"/>
</dbReference>
<evidence type="ECO:0000313" key="3">
    <source>
        <dbReference type="EMBL" id="KEK22222.1"/>
    </source>
</evidence>
<keyword evidence="1" id="KW-0315">Glutamine amidotransferase</keyword>
<dbReference type="NCBIfam" id="TIGR00566">
    <property type="entry name" value="trpG_papA"/>
    <property type="match status" value="1"/>
</dbReference>
<dbReference type="FunFam" id="3.40.50.880:FF:000003">
    <property type="entry name" value="Anthranilate synthase component II"/>
    <property type="match status" value="1"/>
</dbReference>
<dbReference type="eggNOG" id="COG0512">
    <property type="taxonomic scope" value="Bacteria"/>
</dbReference>
<feature type="domain" description="Glutamine amidotransferase" evidence="2">
    <location>
        <begin position="3"/>
        <end position="187"/>
    </location>
</feature>
<dbReference type="Proteomes" id="UP000027778">
    <property type="component" value="Unassembled WGS sequence"/>
</dbReference>
<dbReference type="InterPro" id="IPR006221">
    <property type="entry name" value="TrpG/PapA_dom"/>
</dbReference>
<dbReference type="STRING" id="574375.AZF08_12045"/>
<proteinExistence type="predicted"/>
<dbReference type="Gene3D" id="3.40.50.880">
    <property type="match status" value="1"/>
</dbReference>
<dbReference type="GO" id="GO:0004049">
    <property type="term" value="F:anthranilate synthase activity"/>
    <property type="evidence" value="ECO:0007669"/>
    <property type="project" value="TreeGrafter"/>
</dbReference>
<dbReference type="GO" id="GO:0000162">
    <property type="term" value="P:L-tryptophan biosynthetic process"/>
    <property type="evidence" value="ECO:0007669"/>
    <property type="project" value="TreeGrafter"/>
</dbReference>
<dbReference type="OrthoDB" id="9804328at2"/>
<dbReference type="PRINTS" id="PR00096">
    <property type="entry name" value="GATASE"/>
</dbReference>
<accession>A0A073K6X0</accession>
<dbReference type="PROSITE" id="PS51273">
    <property type="entry name" value="GATASE_TYPE_1"/>
    <property type="match status" value="1"/>
</dbReference>
<evidence type="ECO:0000259" key="2">
    <source>
        <dbReference type="Pfam" id="PF00117"/>
    </source>
</evidence>
<organism evidence="3 4">
    <name type="scientific">Bacillus gaemokensis</name>
    <dbReference type="NCBI Taxonomy" id="574375"/>
    <lineage>
        <taxon>Bacteria</taxon>
        <taxon>Bacillati</taxon>
        <taxon>Bacillota</taxon>
        <taxon>Bacilli</taxon>
        <taxon>Bacillales</taxon>
        <taxon>Bacillaceae</taxon>
        <taxon>Bacillus</taxon>
        <taxon>Bacillus cereus group</taxon>
    </lineage>
</organism>
<dbReference type="PRINTS" id="PR00097">
    <property type="entry name" value="ANTSNTHASEII"/>
</dbReference>
<reference evidence="3 4" key="1">
    <citation type="submission" date="2014-06" db="EMBL/GenBank/DDBJ databases">
        <title>Draft genome sequence of Bacillus gaemokensis JCM 15801 (MCCC 1A00707).</title>
        <authorList>
            <person name="Lai Q."/>
            <person name="Liu Y."/>
            <person name="Shao Z."/>
        </authorList>
    </citation>
    <scope>NUCLEOTIDE SEQUENCE [LARGE SCALE GENOMIC DNA]</scope>
    <source>
        <strain evidence="3 4">JCM 15801</strain>
    </source>
</reference>
<dbReference type="PRINTS" id="PR00099">
    <property type="entry name" value="CPSGATASE"/>
</dbReference>
<dbReference type="AlphaFoldDB" id="A0A073K6X0"/>
<dbReference type="PANTHER" id="PTHR43418">
    <property type="entry name" value="MULTIFUNCTIONAL TRYPTOPHAN BIOSYNTHESIS PROTEIN-RELATED"/>
    <property type="match status" value="1"/>
</dbReference>
<evidence type="ECO:0000313" key="4">
    <source>
        <dbReference type="Proteomes" id="UP000027778"/>
    </source>
</evidence>
<keyword evidence="4" id="KW-1185">Reference proteome</keyword>
<gene>
    <name evidence="3" type="ORF">BAGA_20590</name>
</gene>
<comment type="caution">
    <text evidence="3">The sequence shown here is derived from an EMBL/GenBank/DDBJ whole genome shotgun (WGS) entry which is preliminary data.</text>
</comment>
<dbReference type="InterPro" id="IPR029062">
    <property type="entry name" value="Class_I_gatase-like"/>
</dbReference>
<dbReference type="SUPFAM" id="SSF52317">
    <property type="entry name" value="Class I glutamine amidotransferase-like"/>
    <property type="match status" value="1"/>
</dbReference>
<evidence type="ECO:0000256" key="1">
    <source>
        <dbReference type="ARBA" id="ARBA00022962"/>
    </source>
</evidence>
<dbReference type="PANTHER" id="PTHR43418:SF4">
    <property type="entry name" value="MULTIFUNCTIONAL TRYPTOPHAN BIOSYNTHESIS PROTEIN"/>
    <property type="match status" value="1"/>
</dbReference>